<feature type="compositionally biased region" description="Basic and acidic residues" evidence="1">
    <location>
        <begin position="136"/>
        <end position="150"/>
    </location>
</feature>
<sequence length="192" mass="20790">MNTTLTVREGASIGGYKLSTKPEEPRFGGGLTKPELSPSRRSSPPNRSPPSRRSPGLVMTSPKSSSHQTGGAPVWWRSHQVGALHQAGAHQTGRALVWWRPHQNQALTKPEKLSTKPEPTKPEEPRFGGGLTKPELLTKPEPIKPEEPRFGEAATKLELSPNRRSSGPVTVSPSRSSPPRVPPTYQPGEAPV</sequence>
<accession>A0A8H3FE18</accession>
<dbReference type="Proteomes" id="UP000664534">
    <property type="component" value="Unassembled WGS sequence"/>
</dbReference>
<keyword evidence="3" id="KW-1185">Reference proteome</keyword>
<feature type="compositionally biased region" description="Low complexity" evidence="1">
    <location>
        <begin position="37"/>
        <end position="55"/>
    </location>
</feature>
<proteinExistence type="predicted"/>
<gene>
    <name evidence="2" type="ORF">IMSHALPRED_004536</name>
</gene>
<comment type="caution">
    <text evidence="2">The sequence shown here is derived from an EMBL/GenBank/DDBJ whole genome shotgun (WGS) entry which is preliminary data.</text>
</comment>
<organism evidence="2 3">
    <name type="scientific">Imshaugia aleurites</name>
    <dbReference type="NCBI Taxonomy" id="172621"/>
    <lineage>
        <taxon>Eukaryota</taxon>
        <taxon>Fungi</taxon>
        <taxon>Dikarya</taxon>
        <taxon>Ascomycota</taxon>
        <taxon>Pezizomycotina</taxon>
        <taxon>Lecanoromycetes</taxon>
        <taxon>OSLEUM clade</taxon>
        <taxon>Lecanoromycetidae</taxon>
        <taxon>Lecanorales</taxon>
        <taxon>Lecanorineae</taxon>
        <taxon>Parmeliaceae</taxon>
        <taxon>Imshaugia</taxon>
    </lineage>
</organism>
<feature type="region of interest" description="Disordered" evidence="1">
    <location>
        <begin position="1"/>
        <end position="74"/>
    </location>
</feature>
<name>A0A8H3FE18_9LECA</name>
<feature type="region of interest" description="Disordered" evidence="1">
    <location>
        <begin position="100"/>
        <end position="192"/>
    </location>
</feature>
<protein>
    <submittedName>
        <fullName evidence="2">Uncharacterized protein</fullName>
    </submittedName>
</protein>
<evidence type="ECO:0000313" key="3">
    <source>
        <dbReference type="Proteomes" id="UP000664534"/>
    </source>
</evidence>
<dbReference type="EMBL" id="CAJPDT010000022">
    <property type="protein sequence ID" value="CAF9919146.1"/>
    <property type="molecule type" value="Genomic_DNA"/>
</dbReference>
<evidence type="ECO:0000256" key="1">
    <source>
        <dbReference type="SAM" id="MobiDB-lite"/>
    </source>
</evidence>
<feature type="compositionally biased region" description="Low complexity" evidence="1">
    <location>
        <begin position="163"/>
        <end position="178"/>
    </location>
</feature>
<feature type="compositionally biased region" description="Basic and acidic residues" evidence="1">
    <location>
        <begin position="109"/>
        <end position="126"/>
    </location>
</feature>
<dbReference type="AlphaFoldDB" id="A0A8H3FE18"/>
<evidence type="ECO:0000313" key="2">
    <source>
        <dbReference type="EMBL" id="CAF9919146.1"/>
    </source>
</evidence>
<reference evidence="2" key="1">
    <citation type="submission" date="2021-03" db="EMBL/GenBank/DDBJ databases">
        <authorList>
            <person name="Tagirdzhanova G."/>
        </authorList>
    </citation>
    <scope>NUCLEOTIDE SEQUENCE</scope>
</reference>